<dbReference type="CDD" id="cd06257">
    <property type="entry name" value="DnaJ"/>
    <property type="match status" value="1"/>
</dbReference>
<organism evidence="1 2">
    <name type="scientific">Ganoderma sinense ZZ0214-1</name>
    <dbReference type="NCBI Taxonomy" id="1077348"/>
    <lineage>
        <taxon>Eukaryota</taxon>
        <taxon>Fungi</taxon>
        <taxon>Dikarya</taxon>
        <taxon>Basidiomycota</taxon>
        <taxon>Agaricomycotina</taxon>
        <taxon>Agaricomycetes</taxon>
        <taxon>Polyporales</taxon>
        <taxon>Polyporaceae</taxon>
        <taxon>Ganoderma</taxon>
    </lineage>
</organism>
<dbReference type="STRING" id="1077348.A0A2G8S7X2"/>
<proteinExistence type="predicted"/>
<evidence type="ECO:0000313" key="2">
    <source>
        <dbReference type="Proteomes" id="UP000230002"/>
    </source>
</evidence>
<name>A0A2G8S7X2_9APHY</name>
<gene>
    <name evidence="1" type="ORF">GSI_08275</name>
</gene>
<dbReference type="Gene3D" id="1.10.287.110">
    <property type="entry name" value="DnaJ domain"/>
    <property type="match status" value="1"/>
</dbReference>
<dbReference type="InterPro" id="IPR036869">
    <property type="entry name" value="J_dom_sf"/>
</dbReference>
<evidence type="ECO:0008006" key="3">
    <source>
        <dbReference type="Google" id="ProtNLM"/>
    </source>
</evidence>
<sequence>MPPRLPSRLLSLNSRHAACRSPSVAHSRSLVTGLNLPTTYHGKSKPRPFVRAGPSRAFHASTPSLAPKDPYKVLGVKKDATPAEVKKTYFAVCL</sequence>
<reference evidence="1 2" key="1">
    <citation type="journal article" date="2015" name="Sci. Rep.">
        <title>Chromosome-level genome map provides insights into diverse defense mechanisms in the medicinal fungus Ganoderma sinense.</title>
        <authorList>
            <person name="Zhu Y."/>
            <person name="Xu J."/>
            <person name="Sun C."/>
            <person name="Zhou S."/>
            <person name="Xu H."/>
            <person name="Nelson D.R."/>
            <person name="Qian J."/>
            <person name="Song J."/>
            <person name="Luo H."/>
            <person name="Xiang L."/>
            <person name="Li Y."/>
            <person name="Xu Z."/>
            <person name="Ji A."/>
            <person name="Wang L."/>
            <person name="Lu S."/>
            <person name="Hayward A."/>
            <person name="Sun W."/>
            <person name="Li X."/>
            <person name="Schwartz D.C."/>
            <person name="Wang Y."/>
            <person name="Chen S."/>
        </authorList>
    </citation>
    <scope>NUCLEOTIDE SEQUENCE [LARGE SCALE GENOMIC DNA]</scope>
    <source>
        <strain evidence="1 2">ZZ0214-1</strain>
    </source>
</reference>
<evidence type="ECO:0000313" key="1">
    <source>
        <dbReference type="EMBL" id="PIL29638.1"/>
    </source>
</evidence>
<dbReference type="EMBL" id="AYKW01000020">
    <property type="protein sequence ID" value="PIL29638.1"/>
    <property type="molecule type" value="Genomic_DNA"/>
</dbReference>
<accession>A0A2G8S7X2</accession>
<dbReference type="Proteomes" id="UP000230002">
    <property type="component" value="Unassembled WGS sequence"/>
</dbReference>
<dbReference type="SUPFAM" id="SSF46565">
    <property type="entry name" value="Chaperone J-domain"/>
    <property type="match status" value="1"/>
</dbReference>
<dbReference type="AlphaFoldDB" id="A0A2G8S7X2"/>
<dbReference type="InterPro" id="IPR001623">
    <property type="entry name" value="DnaJ_domain"/>
</dbReference>
<comment type="caution">
    <text evidence="1">The sequence shown here is derived from an EMBL/GenBank/DDBJ whole genome shotgun (WGS) entry which is preliminary data.</text>
</comment>
<protein>
    <recommendedName>
        <fullName evidence="3">J domain-containing protein</fullName>
    </recommendedName>
</protein>
<keyword evidence="2" id="KW-1185">Reference proteome</keyword>
<dbReference type="OrthoDB" id="10256793at2759"/>